<evidence type="ECO:0000313" key="2">
    <source>
        <dbReference type="EMBL" id="JAH58149.1"/>
    </source>
</evidence>
<keyword evidence="1" id="KW-1133">Transmembrane helix</keyword>
<feature type="transmembrane region" description="Helical" evidence="1">
    <location>
        <begin position="53"/>
        <end position="72"/>
    </location>
</feature>
<accession>A0A0E9TWT8</accession>
<feature type="transmembrane region" description="Helical" evidence="1">
    <location>
        <begin position="12"/>
        <end position="33"/>
    </location>
</feature>
<sequence length="89" mass="10277">MFALNVLFKTTFIIHPFFFFKIWCLTVNINVIIPGSGRIFNRPPSPAAGFGWRYVFLCSRMLVIAFFSLEHFHSNKITNMSTKARSSRA</sequence>
<dbReference type="AlphaFoldDB" id="A0A0E9TWT8"/>
<protein>
    <submittedName>
        <fullName evidence="2">Uncharacterized protein</fullName>
    </submittedName>
</protein>
<reference evidence="2" key="1">
    <citation type="submission" date="2014-11" db="EMBL/GenBank/DDBJ databases">
        <authorList>
            <person name="Amaro Gonzalez C."/>
        </authorList>
    </citation>
    <scope>NUCLEOTIDE SEQUENCE</scope>
</reference>
<name>A0A0E9TWT8_ANGAN</name>
<keyword evidence="1" id="KW-0472">Membrane</keyword>
<evidence type="ECO:0000256" key="1">
    <source>
        <dbReference type="SAM" id="Phobius"/>
    </source>
</evidence>
<dbReference type="EMBL" id="GBXM01050428">
    <property type="protein sequence ID" value="JAH58149.1"/>
    <property type="molecule type" value="Transcribed_RNA"/>
</dbReference>
<reference evidence="2" key="2">
    <citation type="journal article" date="2015" name="Fish Shellfish Immunol.">
        <title>Early steps in the European eel (Anguilla anguilla)-Vibrio vulnificus interaction in the gills: Role of the RtxA13 toxin.</title>
        <authorList>
            <person name="Callol A."/>
            <person name="Pajuelo D."/>
            <person name="Ebbesson L."/>
            <person name="Teles M."/>
            <person name="MacKenzie S."/>
            <person name="Amaro C."/>
        </authorList>
    </citation>
    <scope>NUCLEOTIDE SEQUENCE</scope>
</reference>
<proteinExistence type="predicted"/>
<keyword evidence="1" id="KW-0812">Transmembrane</keyword>
<organism evidence="2">
    <name type="scientific">Anguilla anguilla</name>
    <name type="common">European freshwater eel</name>
    <name type="synonym">Muraena anguilla</name>
    <dbReference type="NCBI Taxonomy" id="7936"/>
    <lineage>
        <taxon>Eukaryota</taxon>
        <taxon>Metazoa</taxon>
        <taxon>Chordata</taxon>
        <taxon>Craniata</taxon>
        <taxon>Vertebrata</taxon>
        <taxon>Euteleostomi</taxon>
        <taxon>Actinopterygii</taxon>
        <taxon>Neopterygii</taxon>
        <taxon>Teleostei</taxon>
        <taxon>Anguilliformes</taxon>
        <taxon>Anguillidae</taxon>
        <taxon>Anguilla</taxon>
    </lineage>
</organism>